<dbReference type="Proteomes" id="UP001632038">
    <property type="component" value="Unassembled WGS sequence"/>
</dbReference>
<dbReference type="PANTHER" id="PTHR36887:SF1">
    <property type="entry name" value="OS01G0532300 PROTEIN"/>
    <property type="match status" value="1"/>
</dbReference>
<dbReference type="InterPro" id="IPR008480">
    <property type="entry name" value="DUF761_pln"/>
</dbReference>
<dbReference type="AlphaFoldDB" id="A0ABD3D3B1"/>
<reference evidence="3" key="1">
    <citation type="journal article" date="2024" name="IScience">
        <title>Strigolactones Initiate the Formation of Haustorium-like Structures in Castilleja.</title>
        <authorList>
            <person name="Buerger M."/>
            <person name="Peterson D."/>
            <person name="Chory J."/>
        </authorList>
    </citation>
    <scope>NUCLEOTIDE SEQUENCE [LARGE SCALE GENOMIC DNA]</scope>
</reference>
<evidence type="ECO:0000313" key="2">
    <source>
        <dbReference type="EMBL" id="KAL3636755.1"/>
    </source>
</evidence>
<keyword evidence="1" id="KW-0472">Membrane</keyword>
<feature type="transmembrane region" description="Helical" evidence="1">
    <location>
        <begin position="43"/>
        <end position="67"/>
    </location>
</feature>
<gene>
    <name evidence="2" type="ORF">CASFOL_019054</name>
</gene>
<keyword evidence="1" id="KW-1133">Transmembrane helix</keyword>
<comment type="caution">
    <text evidence="2">The sequence shown here is derived from an EMBL/GenBank/DDBJ whole genome shotgun (WGS) entry which is preliminary data.</text>
</comment>
<organism evidence="2 3">
    <name type="scientific">Castilleja foliolosa</name>
    <dbReference type="NCBI Taxonomy" id="1961234"/>
    <lineage>
        <taxon>Eukaryota</taxon>
        <taxon>Viridiplantae</taxon>
        <taxon>Streptophyta</taxon>
        <taxon>Embryophyta</taxon>
        <taxon>Tracheophyta</taxon>
        <taxon>Spermatophyta</taxon>
        <taxon>Magnoliopsida</taxon>
        <taxon>eudicotyledons</taxon>
        <taxon>Gunneridae</taxon>
        <taxon>Pentapetalae</taxon>
        <taxon>asterids</taxon>
        <taxon>lamiids</taxon>
        <taxon>Lamiales</taxon>
        <taxon>Orobanchaceae</taxon>
        <taxon>Pedicularideae</taxon>
        <taxon>Castillejinae</taxon>
        <taxon>Castilleja</taxon>
    </lineage>
</organism>
<dbReference type="PANTHER" id="PTHR36887">
    <property type="entry name" value="OS01G0532300 PROTEIN"/>
    <property type="match status" value="1"/>
</dbReference>
<keyword evidence="1" id="KW-0812">Transmembrane</keyword>
<dbReference type="Pfam" id="PF05553">
    <property type="entry name" value="DUF761"/>
    <property type="match status" value="1"/>
</dbReference>
<accession>A0ABD3D3B1</accession>
<evidence type="ECO:0000313" key="3">
    <source>
        <dbReference type="Proteomes" id="UP001632038"/>
    </source>
</evidence>
<evidence type="ECO:0000256" key="1">
    <source>
        <dbReference type="SAM" id="Phobius"/>
    </source>
</evidence>
<proteinExistence type="predicted"/>
<name>A0ABD3D3B1_9LAMI</name>
<sequence>MASMNAHNDHHHKYYYQILKLLLIAALLVVTPLLSSSSQSKKYLYFIIVNILIIAVGAEAGLVSFFLRSGETKKAYFPAKENNKYLSITSDDHDESDNGARPVNRVFVEAVNVDMAKEVEKILLPPSSSSNPSMFFVGGGESENINNNNIIISQVADQELLIMEDDDNEEILFQKAEMFIGNFYKQLKLQRDESRGRLIS</sequence>
<dbReference type="EMBL" id="JAVIJP010000026">
    <property type="protein sequence ID" value="KAL3636755.1"/>
    <property type="molecule type" value="Genomic_DNA"/>
</dbReference>
<protein>
    <submittedName>
        <fullName evidence="2">Uncharacterized protein</fullName>
    </submittedName>
</protein>
<keyword evidence="3" id="KW-1185">Reference proteome</keyword>
<feature type="transmembrane region" description="Helical" evidence="1">
    <location>
        <begin position="14"/>
        <end position="34"/>
    </location>
</feature>